<accession>A0ABS8RZU1</accession>
<protein>
    <submittedName>
        <fullName evidence="1">Uncharacterized protein</fullName>
    </submittedName>
</protein>
<gene>
    <name evidence="1" type="ORF">HAX54_012159</name>
</gene>
<comment type="caution">
    <text evidence="1">The sequence shown here is derived from an EMBL/GenBank/DDBJ whole genome shotgun (WGS) entry which is preliminary data.</text>
</comment>
<dbReference type="EMBL" id="JACEIK010000170">
    <property type="protein sequence ID" value="MCD7451490.1"/>
    <property type="molecule type" value="Genomic_DNA"/>
</dbReference>
<organism evidence="1 2">
    <name type="scientific">Datura stramonium</name>
    <name type="common">Jimsonweed</name>
    <name type="synonym">Common thornapple</name>
    <dbReference type="NCBI Taxonomy" id="4076"/>
    <lineage>
        <taxon>Eukaryota</taxon>
        <taxon>Viridiplantae</taxon>
        <taxon>Streptophyta</taxon>
        <taxon>Embryophyta</taxon>
        <taxon>Tracheophyta</taxon>
        <taxon>Spermatophyta</taxon>
        <taxon>Magnoliopsida</taxon>
        <taxon>eudicotyledons</taxon>
        <taxon>Gunneridae</taxon>
        <taxon>Pentapetalae</taxon>
        <taxon>asterids</taxon>
        <taxon>lamiids</taxon>
        <taxon>Solanales</taxon>
        <taxon>Solanaceae</taxon>
        <taxon>Solanoideae</taxon>
        <taxon>Datureae</taxon>
        <taxon>Datura</taxon>
    </lineage>
</organism>
<evidence type="ECO:0000313" key="1">
    <source>
        <dbReference type="EMBL" id="MCD7451490.1"/>
    </source>
</evidence>
<sequence>MKNEKENWRSTDGTLIQIYIPFVKCRLRIVHLGVMVPSGTQSTKRGANLQAAGRSSVVNQRTEKVMIISMQTGKLPVCTGYRRLSTYPAIMRGSEWINLDFGRIFDRLNVRQPIVEMSVMTGEPTVGTRVRLQGYRTLPRTRISL</sequence>
<proteinExistence type="predicted"/>
<keyword evidence="2" id="KW-1185">Reference proteome</keyword>
<reference evidence="1 2" key="1">
    <citation type="journal article" date="2021" name="BMC Genomics">
        <title>Datura genome reveals duplications of psychoactive alkaloid biosynthetic genes and high mutation rate following tissue culture.</title>
        <authorList>
            <person name="Rajewski A."/>
            <person name="Carter-House D."/>
            <person name="Stajich J."/>
            <person name="Litt A."/>
        </authorList>
    </citation>
    <scope>NUCLEOTIDE SEQUENCE [LARGE SCALE GENOMIC DNA]</scope>
    <source>
        <strain evidence="1">AR-01</strain>
    </source>
</reference>
<evidence type="ECO:0000313" key="2">
    <source>
        <dbReference type="Proteomes" id="UP000823775"/>
    </source>
</evidence>
<dbReference type="Proteomes" id="UP000823775">
    <property type="component" value="Unassembled WGS sequence"/>
</dbReference>
<feature type="non-terminal residue" evidence="1">
    <location>
        <position position="145"/>
    </location>
</feature>
<name>A0ABS8RZU1_DATST</name>